<sequence>MSTNIEELNPGLKDLGRYEYGWHDADAAGASARRGLNEGVVLDISDRKSEPTWMRDLRLKALRLFGKKPMPHWGSDLSGIDFDNIKYFVKSTEKQATSWEDLPEDIKNTYDRLGIPEAEKQRLVAGVAAQYESEVVYHQIREDLEEKGVIFVDTDTGLREHEELFKEYFGSVIPPGDNKFAALNTAVWSGGSFIYVPPGVHVDIPLQAYFRINTENMGQFERTLIIADEGSYVHYVEGCTAPIYKSDSLHSAVVEIVVKKGARVRYTTIQNWSNNVYNLVTKRATCEAGATMEWVDGNIGSKVTMKYPAVFLLGEHAKGETLSIAFAGEGQHQDAGAKMVHAAPHTSSSIVSKSVARGGGRTSYRGLVQIMEGAEHSKSSVVCDALLVDNISRSDTYPYVDVREDDVQMGHEATVSRVSDDQLFYLMSRGMSEEEAMAMIVRGFVEPIARELPMEYALELNRLIELQMEGAVG</sequence>
<protein>
    <submittedName>
        <fullName evidence="4">FeS assembly protein SufB</fullName>
    </submittedName>
</protein>
<dbReference type="GO" id="GO:0016226">
    <property type="term" value="P:iron-sulfur cluster assembly"/>
    <property type="evidence" value="ECO:0007669"/>
    <property type="project" value="InterPro"/>
</dbReference>
<evidence type="ECO:0000259" key="2">
    <source>
        <dbReference type="Pfam" id="PF01458"/>
    </source>
</evidence>
<dbReference type="SUPFAM" id="SSF101960">
    <property type="entry name" value="Stabilizer of iron transporter SufD"/>
    <property type="match status" value="1"/>
</dbReference>
<dbReference type="PANTHER" id="PTHR30508:SF1">
    <property type="entry name" value="UPF0051 PROTEIN ABCI8, CHLOROPLASTIC-RELATED"/>
    <property type="match status" value="1"/>
</dbReference>
<dbReference type="InterPro" id="IPR000825">
    <property type="entry name" value="SUF_FeS_clus_asmbl_SufBD_core"/>
</dbReference>
<dbReference type="InterPro" id="IPR010231">
    <property type="entry name" value="SUF_FeS_clus_asmbl_SufB"/>
</dbReference>
<comment type="caution">
    <text evidence="4">The sequence shown here is derived from an EMBL/GenBank/DDBJ whole genome shotgun (WGS) entry which is preliminary data.</text>
</comment>
<dbReference type="AlphaFoldDB" id="K6VE41"/>
<keyword evidence="5" id="KW-1185">Reference proteome</keyword>
<dbReference type="RefSeq" id="WP_006591011.1">
    <property type="nucleotide sequence ID" value="NZ_BAHD01000005.1"/>
</dbReference>
<comment type="similarity">
    <text evidence="1">Belongs to the iron-sulfur cluster assembly SufBD family.</text>
</comment>
<evidence type="ECO:0000313" key="5">
    <source>
        <dbReference type="Proteomes" id="UP000008366"/>
    </source>
</evidence>
<dbReference type="InterPro" id="IPR055346">
    <property type="entry name" value="Fe-S_cluster_assembly_SufBD"/>
</dbReference>
<dbReference type="InterPro" id="IPR037284">
    <property type="entry name" value="SUF_FeS_clus_asmbl_SufBD_sf"/>
</dbReference>
<dbReference type="EMBL" id="BAHD01000005">
    <property type="protein sequence ID" value="GAB94478.1"/>
    <property type="molecule type" value="Genomic_DNA"/>
</dbReference>
<evidence type="ECO:0000259" key="3">
    <source>
        <dbReference type="Pfam" id="PF19295"/>
    </source>
</evidence>
<dbReference type="Pfam" id="PF01458">
    <property type="entry name" value="SUFBD_core"/>
    <property type="match status" value="1"/>
</dbReference>
<accession>K6VE41</accession>
<feature type="domain" description="SUF system FeS cluster assembly SufBD N-terminal" evidence="3">
    <location>
        <begin position="145"/>
        <end position="207"/>
    </location>
</feature>
<name>K6VE41_9MICO</name>
<evidence type="ECO:0000256" key="1">
    <source>
        <dbReference type="ARBA" id="ARBA00043967"/>
    </source>
</evidence>
<dbReference type="Pfam" id="PF19295">
    <property type="entry name" value="SufBD_N"/>
    <property type="match status" value="1"/>
</dbReference>
<dbReference type="NCBIfam" id="TIGR01980">
    <property type="entry name" value="sufB"/>
    <property type="match status" value="1"/>
</dbReference>
<organism evidence="4 5">
    <name type="scientific">Kineosphaera limosa NBRC 100340</name>
    <dbReference type="NCBI Taxonomy" id="1184609"/>
    <lineage>
        <taxon>Bacteria</taxon>
        <taxon>Bacillati</taxon>
        <taxon>Actinomycetota</taxon>
        <taxon>Actinomycetes</taxon>
        <taxon>Micrococcales</taxon>
        <taxon>Dermatophilaceae</taxon>
        <taxon>Kineosphaera</taxon>
    </lineage>
</organism>
<dbReference type="STRING" id="1184609.KILIM_005_00950"/>
<dbReference type="Proteomes" id="UP000008366">
    <property type="component" value="Unassembled WGS sequence"/>
</dbReference>
<feature type="domain" description="SUF system FeS cluster assembly SufBD core" evidence="2">
    <location>
        <begin position="210"/>
        <end position="444"/>
    </location>
</feature>
<proteinExistence type="inferred from homology"/>
<dbReference type="eggNOG" id="COG0719">
    <property type="taxonomic scope" value="Bacteria"/>
</dbReference>
<dbReference type="OrthoDB" id="9803529at2"/>
<gene>
    <name evidence="4" type="primary">sufB</name>
    <name evidence="4" type="ORF">KILIM_005_00950</name>
</gene>
<dbReference type="InterPro" id="IPR045595">
    <property type="entry name" value="SufBD_N"/>
</dbReference>
<evidence type="ECO:0000313" key="4">
    <source>
        <dbReference type="EMBL" id="GAB94478.1"/>
    </source>
</evidence>
<reference evidence="4 5" key="1">
    <citation type="submission" date="2012-08" db="EMBL/GenBank/DDBJ databases">
        <title>Whole genome shotgun sequence of Kineosphaera limosa NBRC 100340.</title>
        <authorList>
            <person name="Yoshida I."/>
            <person name="Isaki S."/>
            <person name="Hosoyama A."/>
            <person name="Tsuchikane K."/>
            <person name="Katsumata H."/>
            <person name="Ando Y."/>
            <person name="Ohji S."/>
            <person name="Hamada M."/>
            <person name="Tamura T."/>
            <person name="Yamazoe A."/>
            <person name="Yamazaki S."/>
            <person name="Fujita N."/>
        </authorList>
    </citation>
    <scope>NUCLEOTIDE SEQUENCE [LARGE SCALE GENOMIC DNA]</scope>
    <source>
        <strain evidence="4 5">NBRC 100340</strain>
    </source>
</reference>
<dbReference type="PANTHER" id="PTHR30508">
    <property type="entry name" value="FES CLUSTER ASSEMBLY PROTEIN SUF"/>
    <property type="match status" value="1"/>
</dbReference>